<dbReference type="Gene3D" id="2.60.260.20">
    <property type="entry name" value="Urease metallochaperone UreE, N-terminal domain"/>
    <property type="match status" value="2"/>
</dbReference>
<keyword evidence="1" id="KW-0143">Chaperone</keyword>
<dbReference type="CDD" id="cd10747">
    <property type="entry name" value="DnaJ_C"/>
    <property type="match status" value="1"/>
</dbReference>
<dbReference type="Gene3D" id="1.10.287.110">
    <property type="entry name" value="DnaJ domain"/>
    <property type="match status" value="1"/>
</dbReference>
<evidence type="ECO:0000313" key="4">
    <source>
        <dbReference type="EMBL" id="KAK9189035.1"/>
    </source>
</evidence>
<evidence type="ECO:0000256" key="1">
    <source>
        <dbReference type="ARBA" id="ARBA00023186"/>
    </source>
</evidence>
<dbReference type="Pfam" id="PF00226">
    <property type="entry name" value="DnaJ"/>
    <property type="match status" value="1"/>
</dbReference>
<protein>
    <recommendedName>
        <fullName evidence="3">J domain-containing protein</fullName>
    </recommendedName>
</protein>
<dbReference type="Proteomes" id="UP001428341">
    <property type="component" value="Unassembled WGS sequence"/>
</dbReference>
<gene>
    <name evidence="4" type="ORF">WN944_020440</name>
</gene>
<dbReference type="InterPro" id="IPR036869">
    <property type="entry name" value="J_dom_sf"/>
</dbReference>
<dbReference type="SUPFAM" id="SSF46565">
    <property type="entry name" value="Chaperone J-domain"/>
    <property type="match status" value="1"/>
</dbReference>
<evidence type="ECO:0000313" key="5">
    <source>
        <dbReference type="Proteomes" id="UP001428341"/>
    </source>
</evidence>
<dbReference type="FunFam" id="2.60.260.20:FF:000002">
    <property type="entry name" value="Dnaj homolog subfamily b member"/>
    <property type="match status" value="1"/>
</dbReference>
<dbReference type="PRINTS" id="PR00625">
    <property type="entry name" value="JDOMAIN"/>
</dbReference>
<feature type="domain" description="J" evidence="3">
    <location>
        <begin position="4"/>
        <end position="70"/>
    </location>
</feature>
<dbReference type="Pfam" id="PF01556">
    <property type="entry name" value="DnaJ_C"/>
    <property type="match status" value="1"/>
</dbReference>
<proteinExistence type="predicted"/>
<keyword evidence="5" id="KW-1185">Reference proteome</keyword>
<dbReference type="AlphaFoldDB" id="A0AAP0QG35"/>
<accession>A0AAP0QG35</accession>
<dbReference type="EMBL" id="JBCGBO010000007">
    <property type="protein sequence ID" value="KAK9189035.1"/>
    <property type="molecule type" value="Genomic_DNA"/>
</dbReference>
<dbReference type="GO" id="GO:0051082">
    <property type="term" value="F:unfolded protein binding"/>
    <property type="evidence" value="ECO:0007669"/>
    <property type="project" value="InterPro"/>
</dbReference>
<evidence type="ECO:0000259" key="3">
    <source>
        <dbReference type="PROSITE" id="PS50076"/>
    </source>
</evidence>
<dbReference type="InterPro" id="IPR018253">
    <property type="entry name" value="DnaJ_domain_CS"/>
</dbReference>
<name>A0AAP0QG35_9ROSI</name>
<dbReference type="CDD" id="cd06257">
    <property type="entry name" value="DnaJ"/>
    <property type="match status" value="1"/>
</dbReference>
<evidence type="ECO:0000256" key="2">
    <source>
        <dbReference type="SAM" id="MobiDB-lite"/>
    </source>
</evidence>
<dbReference type="GO" id="GO:0006457">
    <property type="term" value="P:protein folding"/>
    <property type="evidence" value="ECO:0007669"/>
    <property type="project" value="InterPro"/>
</dbReference>
<comment type="caution">
    <text evidence="4">The sequence shown here is derived from an EMBL/GenBank/DDBJ whole genome shotgun (WGS) entry which is preliminary data.</text>
</comment>
<dbReference type="PANTHER" id="PTHR24078:SF175">
    <property type="entry name" value="DNAJ HEAT SHOCK FAMILY PROTEIN"/>
    <property type="match status" value="1"/>
</dbReference>
<organism evidence="4 5">
    <name type="scientific">Citrus x changshan-huyou</name>
    <dbReference type="NCBI Taxonomy" id="2935761"/>
    <lineage>
        <taxon>Eukaryota</taxon>
        <taxon>Viridiplantae</taxon>
        <taxon>Streptophyta</taxon>
        <taxon>Embryophyta</taxon>
        <taxon>Tracheophyta</taxon>
        <taxon>Spermatophyta</taxon>
        <taxon>Magnoliopsida</taxon>
        <taxon>eudicotyledons</taxon>
        <taxon>Gunneridae</taxon>
        <taxon>Pentapetalae</taxon>
        <taxon>rosids</taxon>
        <taxon>malvids</taxon>
        <taxon>Sapindales</taxon>
        <taxon>Rutaceae</taxon>
        <taxon>Aurantioideae</taxon>
        <taxon>Citrus</taxon>
    </lineage>
</organism>
<dbReference type="PANTHER" id="PTHR24078">
    <property type="entry name" value="DNAJ HOMOLOG SUBFAMILY C MEMBER"/>
    <property type="match status" value="1"/>
</dbReference>
<dbReference type="InterPro" id="IPR001623">
    <property type="entry name" value="DnaJ_domain"/>
</dbReference>
<dbReference type="GO" id="GO:0051087">
    <property type="term" value="F:protein-folding chaperone binding"/>
    <property type="evidence" value="ECO:0007669"/>
    <property type="project" value="TreeGrafter"/>
</dbReference>
<dbReference type="InterPro" id="IPR051339">
    <property type="entry name" value="DnaJ_subfamily_B"/>
</dbReference>
<dbReference type="InterPro" id="IPR002939">
    <property type="entry name" value="DnaJ_C"/>
</dbReference>
<reference evidence="4 5" key="1">
    <citation type="submission" date="2024-05" db="EMBL/GenBank/DDBJ databases">
        <title>Haplotype-resolved chromosome-level genome assembly of Huyou (Citrus changshanensis).</title>
        <authorList>
            <person name="Miao C."/>
            <person name="Chen W."/>
            <person name="Wu Y."/>
            <person name="Wang L."/>
            <person name="Zhao S."/>
            <person name="Grierson D."/>
            <person name="Xu C."/>
            <person name="Chen K."/>
        </authorList>
    </citation>
    <scope>NUCLEOTIDE SEQUENCE [LARGE SCALE GENOMIC DNA]</scope>
    <source>
        <strain evidence="4">01-14</strain>
        <tissue evidence="4">Leaf</tissue>
    </source>
</reference>
<dbReference type="InterPro" id="IPR008971">
    <property type="entry name" value="HSP40/DnaJ_pept-bd"/>
</dbReference>
<sequence>MGVDYYNILKVSRGATEDDLKKSYKRLAMKWHPDKNPATNQQAEAKFKLISEAYDVLSDPRKRQIYDLYGPEGFKASDFGTPSYHHPHDIKPCATRNNNNNNHKAGGAGPKPTPTPIETQLLCTLEELYKGARKKMKISRVLPDHFGKPITVQEILKIDIKPGWKKGTKITFPEKGNQEPGLPPADLIFVVEEKPHAVFQRDGNDLVVNHKISLLEALTGLSLNLTALDGRNLTLPVTDIIQPGSEVVIPNEGMPISKDPSKKGNLIIKFDIMFPSRLTAEQKSDLKRALGGVYV</sequence>
<dbReference type="PROSITE" id="PS00636">
    <property type="entry name" value="DNAJ_1"/>
    <property type="match status" value="1"/>
</dbReference>
<dbReference type="SMART" id="SM00271">
    <property type="entry name" value="DnaJ"/>
    <property type="match status" value="1"/>
</dbReference>
<dbReference type="FunFam" id="2.60.260.20:FF:000006">
    <property type="entry name" value="DnaJ subfamily B member 13"/>
    <property type="match status" value="1"/>
</dbReference>
<dbReference type="SUPFAM" id="SSF49493">
    <property type="entry name" value="HSP40/DnaJ peptide-binding domain"/>
    <property type="match status" value="2"/>
</dbReference>
<dbReference type="GO" id="GO:0005829">
    <property type="term" value="C:cytosol"/>
    <property type="evidence" value="ECO:0007669"/>
    <property type="project" value="TreeGrafter"/>
</dbReference>
<dbReference type="PROSITE" id="PS50076">
    <property type="entry name" value="DNAJ_2"/>
    <property type="match status" value="1"/>
</dbReference>
<feature type="region of interest" description="Disordered" evidence="2">
    <location>
        <begin position="85"/>
        <end position="115"/>
    </location>
</feature>